<protein>
    <submittedName>
        <fullName evidence="2">Uncharacterized protein</fullName>
    </submittedName>
</protein>
<proteinExistence type="predicted"/>
<feature type="compositionally biased region" description="Basic and acidic residues" evidence="1">
    <location>
        <begin position="693"/>
        <end position="704"/>
    </location>
</feature>
<dbReference type="Proteomes" id="UP001233172">
    <property type="component" value="Unassembled WGS sequence"/>
</dbReference>
<gene>
    <name evidence="2" type="ORF">Bpfe_009912</name>
</gene>
<feature type="non-terminal residue" evidence="2">
    <location>
        <position position="1"/>
    </location>
</feature>
<reference evidence="2" key="1">
    <citation type="journal article" date="2023" name="PLoS Negl. Trop. Dis.">
        <title>A genome sequence for Biomphalaria pfeifferi, the major vector snail for the human-infecting parasite Schistosoma mansoni.</title>
        <authorList>
            <person name="Bu L."/>
            <person name="Lu L."/>
            <person name="Laidemitt M.R."/>
            <person name="Zhang S.M."/>
            <person name="Mutuku M."/>
            <person name="Mkoji G."/>
            <person name="Steinauer M."/>
            <person name="Loker E.S."/>
        </authorList>
    </citation>
    <scope>NUCLEOTIDE SEQUENCE</scope>
    <source>
        <strain evidence="2">KasaAsao</strain>
    </source>
</reference>
<name>A0AAD8FEZ7_BIOPF</name>
<comment type="caution">
    <text evidence="2">The sequence shown here is derived from an EMBL/GenBank/DDBJ whole genome shotgun (WGS) entry which is preliminary data.</text>
</comment>
<dbReference type="AlphaFoldDB" id="A0AAD8FEZ7"/>
<evidence type="ECO:0000313" key="3">
    <source>
        <dbReference type="Proteomes" id="UP001233172"/>
    </source>
</evidence>
<feature type="compositionally biased region" description="Basic and acidic residues" evidence="1">
    <location>
        <begin position="599"/>
        <end position="608"/>
    </location>
</feature>
<accession>A0AAD8FEZ7</accession>
<dbReference type="Gene3D" id="1.20.120.20">
    <property type="entry name" value="Apolipoprotein"/>
    <property type="match status" value="1"/>
</dbReference>
<keyword evidence="3" id="KW-1185">Reference proteome</keyword>
<feature type="compositionally biased region" description="Basic and acidic residues" evidence="1">
    <location>
        <begin position="144"/>
        <end position="160"/>
    </location>
</feature>
<evidence type="ECO:0000313" key="2">
    <source>
        <dbReference type="EMBL" id="KAK0060724.1"/>
    </source>
</evidence>
<dbReference type="EMBL" id="JASAOG010000034">
    <property type="protein sequence ID" value="KAK0060724.1"/>
    <property type="molecule type" value="Genomic_DNA"/>
</dbReference>
<reference evidence="2" key="2">
    <citation type="submission" date="2023-04" db="EMBL/GenBank/DDBJ databases">
        <authorList>
            <person name="Bu L."/>
            <person name="Lu L."/>
            <person name="Laidemitt M.R."/>
            <person name="Zhang S.M."/>
            <person name="Mutuku M."/>
            <person name="Mkoji G."/>
            <person name="Steinauer M."/>
            <person name="Loker E.S."/>
        </authorList>
    </citation>
    <scope>NUCLEOTIDE SEQUENCE</scope>
    <source>
        <strain evidence="2">KasaAsao</strain>
        <tissue evidence="2">Whole Snail</tissue>
    </source>
</reference>
<organism evidence="2 3">
    <name type="scientific">Biomphalaria pfeifferi</name>
    <name type="common">Bloodfluke planorb</name>
    <name type="synonym">Freshwater snail</name>
    <dbReference type="NCBI Taxonomy" id="112525"/>
    <lineage>
        <taxon>Eukaryota</taxon>
        <taxon>Metazoa</taxon>
        <taxon>Spiralia</taxon>
        <taxon>Lophotrochozoa</taxon>
        <taxon>Mollusca</taxon>
        <taxon>Gastropoda</taxon>
        <taxon>Heterobranchia</taxon>
        <taxon>Euthyneura</taxon>
        <taxon>Panpulmonata</taxon>
        <taxon>Hygrophila</taxon>
        <taxon>Lymnaeoidea</taxon>
        <taxon>Planorbidae</taxon>
        <taxon>Biomphalaria</taxon>
    </lineage>
</organism>
<feature type="compositionally biased region" description="Polar residues" evidence="1">
    <location>
        <begin position="641"/>
        <end position="652"/>
    </location>
</feature>
<dbReference type="SUPFAM" id="SSF47162">
    <property type="entry name" value="Apolipoprotein"/>
    <property type="match status" value="1"/>
</dbReference>
<feature type="region of interest" description="Disordered" evidence="1">
    <location>
        <begin position="947"/>
        <end position="1012"/>
    </location>
</feature>
<feature type="compositionally biased region" description="Basic and acidic residues" evidence="1">
    <location>
        <begin position="123"/>
        <end position="132"/>
    </location>
</feature>
<sequence length="1012" mass="114447">ASMNTYVIRASTNVTPSGHFKHRNMNTHSIKVLDKVHNSNKDDRSVLTATATVRHKRSQKVVPTAEDMQPHRMDRILNRCQQAELLWAPAMEEEGFSVVDNMSMDDGNYQITKLKSQNPYYDSPKHSIDSRKTVWPGRISHGQGDSRDQSYSAHHEDSQHRPTQQFQVSHSLSPNYPNCMDSYCQVPEEELVNNFYFPPSEMNTTEASRQVSWEAREGTPLPLDSGLQMNSAQDHHTNLKEFRRQSNKPTDNAAQAATPCIALCCCCRLAQLSGIGESCCLGLRVNGEHLHLPMHYHETNQVNAEPRMSQAPAEDIGCDEDPYQNTSRKIMAPQGEPYLDQNRKSMAPQGEPYLDQSRKSMAPQSEPCLDQSRKSMAPQGEPYLDQSKKSMAPQGVPYLDQSRKSMAPQGEPYLDQSRKSMAPQGEPYLDQSRKSMAPQGEPYLDQSRKSMAPQGEPYLDQSRKSMAPQGEPYLDQSRKSMAPQGEPYLDQSRKSMALHDDQTRNSIVPYGDQTRKSMAHHGDPYYDQIRKCIASQADPYLNQRRKSMAPNGDQTRKSIDPQVDSYQDQNRKSMATYGDLTRKITSPYHDQTRKSMAHPSDHYYDQSRKSMSPHRVHSPQFNDDQYARTRKSMSPDDFSFPDQNSKIMSPQGGSYHDQSKKSMNPPLETGHSPQLDDPYQDKAKKSMTPQILRFEDDPYQDKARKSMNPNLDQPGYYRKSHAVQQEEFSYADQPRKSRMSRHDYRRSDWNVQEQGYTEVPSLDSSIQCVMSQDDFKNTGCCLPYIVTSCSLHSGGNQLKCVQEHCNHTANSCYGQSEYALHSACQCKGSNESVCEPRMAQDACNHSYDFSEGAGLVEENASSKPPDHVKPDEMAKAKIVIKPFCEPKYSTSSSSEGLGQSQSQNGFRVKSYVHGGRVSPKPEPKISAQALKGTQTSYHCSRTLSRLFSPKITHPHHPNTGRSRNPMSSSRDAQEVDLNQVTIKVSTRQKPIASESQSKNPTRIKVNTKRYHS</sequence>
<feature type="region of interest" description="Disordered" evidence="1">
    <location>
        <begin position="544"/>
        <end position="744"/>
    </location>
</feature>
<feature type="compositionally biased region" description="Polar residues" evidence="1">
    <location>
        <begin position="959"/>
        <end position="1000"/>
    </location>
</feature>
<feature type="region of interest" description="Disordered" evidence="1">
    <location>
        <begin position="912"/>
        <end position="933"/>
    </location>
</feature>
<feature type="region of interest" description="Disordered" evidence="1">
    <location>
        <begin position="116"/>
        <end position="168"/>
    </location>
</feature>
<evidence type="ECO:0000256" key="1">
    <source>
        <dbReference type="SAM" id="MobiDB-lite"/>
    </source>
</evidence>
<feature type="region of interest" description="Disordered" evidence="1">
    <location>
        <begin position="306"/>
        <end position="487"/>
    </location>
</feature>